<evidence type="ECO:0000313" key="2">
    <source>
        <dbReference type="EMBL" id="CAF1354127.1"/>
    </source>
</evidence>
<protein>
    <submittedName>
        <fullName evidence="2">Uncharacterized protein</fullName>
    </submittedName>
</protein>
<keyword evidence="1" id="KW-1133">Transmembrane helix</keyword>
<dbReference type="Proteomes" id="UP000663828">
    <property type="component" value="Unassembled WGS sequence"/>
</dbReference>
<accession>A0A815HHQ6</accession>
<feature type="transmembrane region" description="Helical" evidence="1">
    <location>
        <begin position="23"/>
        <end position="45"/>
    </location>
</feature>
<comment type="caution">
    <text evidence="2">The sequence shown here is derived from an EMBL/GenBank/DDBJ whole genome shotgun (WGS) entry which is preliminary data.</text>
</comment>
<keyword evidence="1" id="KW-0472">Membrane</keyword>
<keyword evidence="1" id="KW-0812">Transmembrane</keyword>
<feature type="non-terminal residue" evidence="2">
    <location>
        <position position="1"/>
    </location>
</feature>
<reference evidence="2" key="1">
    <citation type="submission" date="2021-02" db="EMBL/GenBank/DDBJ databases">
        <authorList>
            <person name="Nowell W R."/>
        </authorList>
    </citation>
    <scope>NUCLEOTIDE SEQUENCE</scope>
</reference>
<keyword evidence="3" id="KW-1185">Reference proteome</keyword>
<proteinExistence type="predicted"/>
<sequence>IDKETDVLASTTEIVVNNRKRRLWMIISIFLGLFCVGIIAVPTTINLVRKTDTNTVSTSSTTSVMVITSTTPSDGLQLFKKKNEMVNAIWNTTAGHNSARSTSGGGIGEYWRTEPPEAAVDGNLHTEYTNHGVCNSSSYFSEECGLRTGFYLTFQSKPFILVNFQMATNKGFIERTPSTITIEGSNNKRVDLVLGKSWTLIYNGSSGLEFISKARTLGKIQTLLNNTLSFASYRFLITSKRGAASCVSYSEVKMMGRFPDK</sequence>
<evidence type="ECO:0000256" key="1">
    <source>
        <dbReference type="SAM" id="Phobius"/>
    </source>
</evidence>
<dbReference type="AlphaFoldDB" id="A0A815HHQ6"/>
<gene>
    <name evidence="2" type="ORF">XAT740_LOCUS31648</name>
</gene>
<dbReference type="EMBL" id="CAJNOR010002897">
    <property type="protein sequence ID" value="CAF1354127.1"/>
    <property type="molecule type" value="Genomic_DNA"/>
</dbReference>
<evidence type="ECO:0000313" key="3">
    <source>
        <dbReference type="Proteomes" id="UP000663828"/>
    </source>
</evidence>
<name>A0A815HHQ6_ADIRI</name>
<organism evidence="2 3">
    <name type="scientific">Adineta ricciae</name>
    <name type="common">Rotifer</name>
    <dbReference type="NCBI Taxonomy" id="249248"/>
    <lineage>
        <taxon>Eukaryota</taxon>
        <taxon>Metazoa</taxon>
        <taxon>Spiralia</taxon>
        <taxon>Gnathifera</taxon>
        <taxon>Rotifera</taxon>
        <taxon>Eurotatoria</taxon>
        <taxon>Bdelloidea</taxon>
        <taxon>Adinetida</taxon>
        <taxon>Adinetidae</taxon>
        <taxon>Adineta</taxon>
    </lineage>
</organism>